<accession>A0A0D3KIQ9</accession>
<reference evidence="3" key="2">
    <citation type="submission" date="2024-10" db="UniProtKB">
        <authorList>
            <consortium name="EnsemblProtists"/>
        </authorList>
    </citation>
    <scope>IDENTIFICATION</scope>
</reference>
<dbReference type="KEGG" id="ehx:EMIHUDRAFT_227421"/>
<keyword evidence="2" id="KW-0812">Transmembrane</keyword>
<evidence type="ECO:0000313" key="4">
    <source>
        <dbReference type="Proteomes" id="UP000013827"/>
    </source>
</evidence>
<dbReference type="RefSeq" id="XP_005788073.1">
    <property type="nucleotide sequence ID" value="XM_005788016.1"/>
</dbReference>
<keyword evidence="2" id="KW-1133">Transmembrane helix</keyword>
<feature type="transmembrane region" description="Helical" evidence="2">
    <location>
        <begin position="6"/>
        <end position="25"/>
    </location>
</feature>
<dbReference type="GeneID" id="17280915"/>
<dbReference type="CDD" id="cd04873">
    <property type="entry name" value="ACT_UUR-ACR-like"/>
    <property type="match status" value="1"/>
</dbReference>
<feature type="region of interest" description="Disordered" evidence="1">
    <location>
        <begin position="315"/>
        <end position="334"/>
    </location>
</feature>
<feature type="region of interest" description="Disordered" evidence="1">
    <location>
        <begin position="206"/>
        <end position="231"/>
    </location>
</feature>
<keyword evidence="4" id="KW-1185">Reference proteome</keyword>
<dbReference type="EnsemblProtists" id="EOD35644">
    <property type="protein sequence ID" value="EOD35644"/>
    <property type="gene ID" value="EMIHUDRAFT_227421"/>
</dbReference>
<evidence type="ECO:0000256" key="1">
    <source>
        <dbReference type="SAM" id="MobiDB-lite"/>
    </source>
</evidence>
<dbReference type="Proteomes" id="UP000013827">
    <property type="component" value="Unassembled WGS sequence"/>
</dbReference>
<dbReference type="PaxDb" id="2903-EOD35644"/>
<dbReference type="AlphaFoldDB" id="A0A0D3KIQ9"/>
<sequence>MHETFSFFSGLILGSLLTLLLKPILLRASRRRAGRSELDTPLLPVASPAENATSAVASGTPAAYRPPKTALPTRSVVAAGGTLADETAETDQLLETVEGGGSLENAISVTVDNCSDQLATLVRVVVSDRTGLLAEMSAVLSGLGLSHGRKVVGRSRLAAIEQRMHDWARSGWLRQGIQRLIDRDAAATGLSRSIGSANSISALADGALEPPEPLRDAVRDAAPPEGPEEEEEPLLRAALCAALRCGALPFGSLPPGLAGDLAAAALPRMRRCRLPAGAELRSDSAWLLLLEDEATASVERAAATAPSSTQLRRATRSTAAWGEGGGGGGGCVAEEGGEPLSVPLPALSVLWELLSDLPVLAPLSPRRMLALCRRAVEVVLPPLTVALPPRLRARDTLGEAGALHGSALPRGVRISSCGAGARLLCWPRDSSLGEALSRLPELLPAGWSSRAELGCLAQAPGLGRKLLRSGALRPLGADLSALSATRDGRSTPLLCLVACGTLLETLPVSVTISPLSQRGGGGSSFEDLGLAVLSARIRTETGADGSEVAHDVFTVAPRGAAALADTASLLRRVESQLREMLAVNALHAGDATLLSDTHDLRAPPQAPQPLSVYCLDLPAAVALLAADDSPLALGEGAPRTVGDLYRTLLEARRQPLVGTSGGVP</sequence>
<proteinExistence type="predicted"/>
<protein>
    <recommendedName>
        <fullName evidence="5">ACT domain-containing protein</fullName>
    </recommendedName>
</protein>
<evidence type="ECO:0000313" key="3">
    <source>
        <dbReference type="EnsemblProtists" id="EOD35644"/>
    </source>
</evidence>
<reference evidence="4" key="1">
    <citation type="journal article" date="2013" name="Nature">
        <title>Pan genome of the phytoplankton Emiliania underpins its global distribution.</title>
        <authorList>
            <person name="Read B.A."/>
            <person name="Kegel J."/>
            <person name="Klute M.J."/>
            <person name="Kuo A."/>
            <person name="Lefebvre S.C."/>
            <person name="Maumus F."/>
            <person name="Mayer C."/>
            <person name="Miller J."/>
            <person name="Monier A."/>
            <person name="Salamov A."/>
            <person name="Young J."/>
            <person name="Aguilar M."/>
            <person name="Claverie J.M."/>
            <person name="Frickenhaus S."/>
            <person name="Gonzalez K."/>
            <person name="Herman E.K."/>
            <person name="Lin Y.C."/>
            <person name="Napier J."/>
            <person name="Ogata H."/>
            <person name="Sarno A.F."/>
            <person name="Shmutz J."/>
            <person name="Schroeder D."/>
            <person name="de Vargas C."/>
            <person name="Verret F."/>
            <person name="von Dassow P."/>
            <person name="Valentin K."/>
            <person name="Van de Peer Y."/>
            <person name="Wheeler G."/>
            <person name="Dacks J.B."/>
            <person name="Delwiche C.F."/>
            <person name="Dyhrman S.T."/>
            <person name="Glockner G."/>
            <person name="John U."/>
            <person name="Richards T."/>
            <person name="Worden A.Z."/>
            <person name="Zhang X."/>
            <person name="Grigoriev I.V."/>
            <person name="Allen A.E."/>
            <person name="Bidle K."/>
            <person name="Borodovsky M."/>
            <person name="Bowler C."/>
            <person name="Brownlee C."/>
            <person name="Cock J.M."/>
            <person name="Elias M."/>
            <person name="Gladyshev V.N."/>
            <person name="Groth M."/>
            <person name="Guda C."/>
            <person name="Hadaegh A."/>
            <person name="Iglesias-Rodriguez M.D."/>
            <person name="Jenkins J."/>
            <person name="Jones B.M."/>
            <person name="Lawson T."/>
            <person name="Leese F."/>
            <person name="Lindquist E."/>
            <person name="Lobanov A."/>
            <person name="Lomsadze A."/>
            <person name="Malik S.B."/>
            <person name="Marsh M.E."/>
            <person name="Mackinder L."/>
            <person name="Mock T."/>
            <person name="Mueller-Roeber B."/>
            <person name="Pagarete A."/>
            <person name="Parker M."/>
            <person name="Probert I."/>
            <person name="Quesneville H."/>
            <person name="Raines C."/>
            <person name="Rensing S.A."/>
            <person name="Riano-Pachon D.M."/>
            <person name="Richier S."/>
            <person name="Rokitta S."/>
            <person name="Shiraiwa Y."/>
            <person name="Soanes D.M."/>
            <person name="van der Giezen M."/>
            <person name="Wahlund T.M."/>
            <person name="Williams B."/>
            <person name="Wilson W."/>
            <person name="Wolfe G."/>
            <person name="Wurch L.L."/>
        </authorList>
    </citation>
    <scope>NUCLEOTIDE SEQUENCE</scope>
</reference>
<organism evidence="3 4">
    <name type="scientific">Emiliania huxleyi (strain CCMP1516)</name>
    <dbReference type="NCBI Taxonomy" id="280463"/>
    <lineage>
        <taxon>Eukaryota</taxon>
        <taxon>Haptista</taxon>
        <taxon>Haptophyta</taxon>
        <taxon>Prymnesiophyceae</taxon>
        <taxon>Isochrysidales</taxon>
        <taxon>Noelaerhabdaceae</taxon>
        <taxon>Emiliania</taxon>
    </lineage>
</organism>
<evidence type="ECO:0008006" key="5">
    <source>
        <dbReference type="Google" id="ProtNLM"/>
    </source>
</evidence>
<evidence type="ECO:0000256" key="2">
    <source>
        <dbReference type="SAM" id="Phobius"/>
    </source>
</evidence>
<feature type="compositionally biased region" description="Gly residues" evidence="1">
    <location>
        <begin position="322"/>
        <end position="331"/>
    </location>
</feature>
<keyword evidence="2" id="KW-0472">Membrane</keyword>
<name>A0A0D3KIQ9_EMIH1</name>
<dbReference type="HOGENOM" id="CLU_413592_0_0_1"/>